<dbReference type="InterPro" id="IPR000014">
    <property type="entry name" value="PAS"/>
</dbReference>
<dbReference type="InterPro" id="IPR029787">
    <property type="entry name" value="Nucleotide_cyclase"/>
</dbReference>
<organism evidence="5 6">
    <name type="scientific">Thiorhodovibrio winogradskyi</name>
    <dbReference type="NCBI Taxonomy" id="77007"/>
    <lineage>
        <taxon>Bacteria</taxon>
        <taxon>Pseudomonadati</taxon>
        <taxon>Pseudomonadota</taxon>
        <taxon>Gammaproteobacteria</taxon>
        <taxon>Chromatiales</taxon>
        <taxon>Chromatiaceae</taxon>
        <taxon>Thiorhodovibrio</taxon>
    </lineage>
</organism>
<dbReference type="SUPFAM" id="SSF55785">
    <property type="entry name" value="PYP-like sensor domain (PAS domain)"/>
    <property type="match status" value="2"/>
</dbReference>
<feature type="domain" description="PAC" evidence="2">
    <location>
        <begin position="200"/>
        <end position="254"/>
    </location>
</feature>
<dbReference type="Gene3D" id="3.30.70.270">
    <property type="match status" value="1"/>
</dbReference>
<proteinExistence type="predicted"/>
<dbReference type="Proteomes" id="UP001432180">
    <property type="component" value="Chromosome"/>
</dbReference>
<dbReference type="Gene3D" id="3.20.20.450">
    <property type="entry name" value="EAL domain"/>
    <property type="match status" value="1"/>
</dbReference>
<dbReference type="PIRSF" id="PIRSF005925">
    <property type="entry name" value="Dos"/>
    <property type="match status" value="1"/>
</dbReference>
<dbReference type="SUPFAM" id="SSF141868">
    <property type="entry name" value="EAL domain-like"/>
    <property type="match status" value="1"/>
</dbReference>
<evidence type="ECO:0000313" key="5">
    <source>
        <dbReference type="EMBL" id="WPL19946.1"/>
    </source>
</evidence>
<dbReference type="PROSITE" id="PS50887">
    <property type="entry name" value="GGDEF"/>
    <property type="match status" value="1"/>
</dbReference>
<dbReference type="SMART" id="SM00091">
    <property type="entry name" value="PAS"/>
    <property type="match status" value="2"/>
</dbReference>
<dbReference type="SMART" id="SM00267">
    <property type="entry name" value="GGDEF"/>
    <property type="match status" value="1"/>
</dbReference>
<dbReference type="InterPro" id="IPR052155">
    <property type="entry name" value="Biofilm_reg_signaling"/>
</dbReference>
<protein>
    <submittedName>
        <fullName evidence="5">Bacteriophytochrome cph2</fullName>
    </submittedName>
</protein>
<dbReference type="CDD" id="cd01948">
    <property type="entry name" value="EAL"/>
    <property type="match status" value="1"/>
</dbReference>
<dbReference type="InterPro" id="IPR035919">
    <property type="entry name" value="EAL_sf"/>
</dbReference>
<dbReference type="NCBIfam" id="TIGR00229">
    <property type="entry name" value="sensory_box"/>
    <property type="match status" value="2"/>
</dbReference>
<evidence type="ECO:0000313" key="6">
    <source>
        <dbReference type="Proteomes" id="UP001432180"/>
    </source>
</evidence>
<accession>A0ABZ0SJR6</accession>
<sequence>MTECLAVPIGDTDSRLRWFADQLQAVIAPNQFWLGLRRTNVDGPEKSEPEIIQPEKTVREKNLPEQPPDWYVAAAAAGHAWQFSTVGGDALILALAEPPASMIKALLLPAMALLANQLDGHERGSSTCCQEVKQHRRMLDAITSSVIGMDLDGYITNWNRGAEQMFGYSKEEAIGRHVLFLYADGDEDDSLLAEAYDSGSSREMLVRRKRRDGSVFWASIHLSLLVNEDGEPDGLLGYLIDATERIRAEEKLRLQSAIFEYSEEAIMVTNAGGRIVSVNRAFARLFGISADQLIGREHDFLYCRRYDKEFWNRLRDEASREDHWFGEIRCSRDGETILPCWLSFSAVRNKEGQLTHFIALLMDVSERQEAKEKIYQLANFDTLTGLPNRSMLRILLTQALEEAKRMGTYGALMLVDIDRFKRINDGLGVAAGDELLMQIAGRIRSGLRAEDVVARCGPDEFVIALFDISEREHASIVADKVLRALKEPFILERAGGQQAEPTEETLSISASIGVAVFPDDGTDADSLLRHASIAMRRLRQTPDSEHGYLFFAADMNQRARERHHLEEDLRDALRRGELLLYFQPQFELATGTMQAAEVLLRWQHREHGMISPAKFIPVAEETGLIHEIGDWVLETACATLHDWLGRGIPPLRLAVNLSARQLRPKLLVRVLELVSQYQLPVHLLELEITESLLIQDDAKALQLLESLRAAGFSIGLDDFGTGYSALSYLRRLPIDTLKIDRSFVCDLPGGEQESALVLSILRLAQTHGLSVVAEGVENQAQLDFLRQHGCPAVQGFLLARPMPLQSLEPMLTAQQLGAASAQPSN</sequence>
<dbReference type="NCBIfam" id="TIGR00254">
    <property type="entry name" value="GGDEF"/>
    <property type="match status" value="1"/>
</dbReference>
<dbReference type="Pfam" id="PF00990">
    <property type="entry name" value="GGDEF"/>
    <property type="match status" value="1"/>
</dbReference>
<feature type="domain" description="PAC" evidence="2">
    <location>
        <begin position="321"/>
        <end position="376"/>
    </location>
</feature>
<feature type="domain" description="PAS" evidence="1">
    <location>
        <begin position="131"/>
        <end position="191"/>
    </location>
</feature>
<keyword evidence="6" id="KW-1185">Reference proteome</keyword>
<dbReference type="InterPro" id="IPR000700">
    <property type="entry name" value="PAS-assoc_C"/>
</dbReference>
<gene>
    <name evidence="5" type="primary">cph2_20</name>
    <name evidence="5" type="ORF">Thiowin_05101</name>
</gene>
<evidence type="ECO:0000259" key="1">
    <source>
        <dbReference type="PROSITE" id="PS50112"/>
    </source>
</evidence>
<dbReference type="InterPro" id="IPR001633">
    <property type="entry name" value="EAL_dom"/>
</dbReference>
<dbReference type="PANTHER" id="PTHR44757">
    <property type="entry name" value="DIGUANYLATE CYCLASE DGCP"/>
    <property type="match status" value="1"/>
</dbReference>
<dbReference type="Gene3D" id="3.30.450.20">
    <property type="entry name" value="PAS domain"/>
    <property type="match status" value="2"/>
</dbReference>
<dbReference type="CDD" id="cd01949">
    <property type="entry name" value="GGDEF"/>
    <property type="match status" value="1"/>
</dbReference>
<feature type="domain" description="GGDEF" evidence="4">
    <location>
        <begin position="408"/>
        <end position="553"/>
    </location>
</feature>
<reference evidence="5 6" key="1">
    <citation type="journal article" date="2023" name="Microorganisms">
        <title>Thiorhodovibrio frisius and Trv. litoralis spp. nov., Two Novel Members from a Clade of Fastidious Purple Sulfur Bacteria That Exhibit Unique Red-Shifted Light-Harvesting Capabilities.</title>
        <authorList>
            <person name="Methner A."/>
            <person name="Kuzyk S.B."/>
            <person name="Petersen J."/>
            <person name="Bauer S."/>
            <person name="Brinkmann H."/>
            <person name="Sichau K."/>
            <person name="Wanner G."/>
            <person name="Wolf J."/>
            <person name="Neumann-Schaal M."/>
            <person name="Henke P."/>
            <person name="Tank M."/>
            <person name="Sproer C."/>
            <person name="Bunk B."/>
            <person name="Overmann J."/>
        </authorList>
    </citation>
    <scope>NUCLEOTIDE SEQUENCE [LARGE SCALE GENOMIC DNA]</scope>
    <source>
        <strain evidence="5 6">DSM 6702</strain>
    </source>
</reference>
<dbReference type="InterPro" id="IPR012226">
    <property type="entry name" value="Diguanyl_cyclase/Pdiesterase"/>
</dbReference>
<feature type="domain" description="EAL" evidence="3">
    <location>
        <begin position="562"/>
        <end position="815"/>
    </location>
</feature>
<name>A0ABZ0SJR6_9GAMM</name>
<evidence type="ECO:0000259" key="4">
    <source>
        <dbReference type="PROSITE" id="PS50887"/>
    </source>
</evidence>
<dbReference type="SMART" id="SM00052">
    <property type="entry name" value="EAL"/>
    <property type="match status" value="1"/>
</dbReference>
<evidence type="ECO:0000259" key="3">
    <source>
        <dbReference type="PROSITE" id="PS50883"/>
    </source>
</evidence>
<dbReference type="PROSITE" id="PS50883">
    <property type="entry name" value="EAL"/>
    <property type="match status" value="1"/>
</dbReference>
<dbReference type="Pfam" id="PF13426">
    <property type="entry name" value="PAS_9"/>
    <property type="match status" value="1"/>
</dbReference>
<dbReference type="RefSeq" id="WP_328985699.1">
    <property type="nucleotide sequence ID" value="NZ_CP121472.1"/>
</dbReference>
<dbReference type="CDD" id="cd00130">
    <property type="entry name" value="PAS"/>
    <property type="match status" value="2"/>
</dbReference>
<dbReference type="InterPro" id="IPR001610">
    <property type="entry name" value="PAC"/>
</dbReference>
<evidence type="ECO:0000259" key="2">
    <source>
        <dbReference type="PROSITE" id="PS50113"/>
    </source>
</evidence>
<dbReference type="SMART" id="SM00086">
    <property type="entry name" value="PAC"/>
    <property type="match status" value="2"/>
</dbReference>
<dbReference type="Pfam" id="PF00989">
    <property type="entry name" value="PAS"/>
    <property type="match status" value="1"/>
</dbReference>
<dbReference type="Pfam" id="PF00563">
    <property type="entry name" value="EAL"/>
    <property type="match status" value="1"/>
</dbReference>
<dbReference type="SUPFAM" id="SSF55073">
    <property type="entry name" value="Nucleotide cyclase"/>
    <property type="match status" value="1"/>
</dbReference>
<dbReference type="PANTHER" id="PTHR44757:SF2">
    <property type="entry name" value="BIOFILM ARCHITECTURE MAINTENANCE PROTEIN MBAA"/>
    <property type="match status" value="1"/>
</dbReference>
<dbReference type="PROSITE" id="PS50113">
    <property type="entry name" value="PAC"/>
    <property type="match status" value="2"/>
</dbReference>
<dbReference type="InterPro" id="IPR043128">
    <property type="entry name" value="Rev_trsase/Diguanyl_cyclase"/>
</dbReference>
<dbReference type="EMBL" id="CP121472">
    <property type="protein sequence ID" value="WPL19946.1"/>
    <property type="molecule type" value="Genomic_DNA"/>
</dbReference>
<dbReference type="InterPro" id="IPR000160">
    <property type="entry name" value="GGDEF_dom"/>
</dbReference>
<dbReference type="PROSITE" id="PS50112">
    <property type="entry name" value="PAS"/>
    <property type="match status" value="2"/>
</dbReference>
<dbReference type="InterPro" id="IPR035965">
    <property type="entry name" value="PAS-like_dom_sf"/>
</dbReference>
<dbReference type="InterPro" id="IPR013767">
    <property type="entry name" value="PAS_fold"/>
</dbReference>
<feature type="domain" description="PAS" evidence="1">
    <location>
        <begin position="251"/>
        <end position="296"/>
    </location>
</feature>